<dbReference type="Proteomes" id="UP000306808">
    <property type="component" value="Unassembled WGS sequence"/>
</dbReference>
<proteinExistence type="predicted"/>
<accession>A0A4V6WHW4</accession>
<evidence type="ECO:0000313" key="2">
    <source>
        <dbReference type="Proteomes" id="UP000306808"/>
    </source>
</evidence>
<dbReference type="SUPFAM" id="SSF48452">
    <property type="entry name" value="TPR-like"/>
    <property type="match status" value="1"/>
</dbReference>
<dbReference type="InterPro" id="IPR011990">
    <property type="entry name" value="TPR-like_helical_dom_sf"/>
</dbReference>
<comment type="caution">
    <text evidence="1">The sequence shown here is derived from an EMBL/GenBank/DDBJ whole genome shotgun (WGS) entry which is preliminary data.</text>
</comment>
<name>A0A4V6WHW4_9SPHI</name>
<organism evidence="1 2">
    <name type="scientific">Sphingobacterium olei</name>
    <dbReference type="NCBI Taxonomy" id="2571155"/>
    <lineage>
        <taxon>Bacteria</taxon>
        <taxon>Pseudomonadati</taxon>
        <taxon>Bacteroidota</taxon>
        <taxon>Sphingobacteriia</taxon>
        <taxon>Sphingobacteriales</taxon>
        <taxon>Sphingobacteriaceae</taxon>
        <taxon>Sphingobacterium</taxon>
    </lineage>
</organism>
<keyword evidence="2" id="KW-1185">Reference proteome</keyword>
<dbReference type="Gene3D" id="1.25.40.390">
    <property type="match status" value="1"/>
</dbReference>
<dbReference type="EMBL" id="SUME01000003">
    <property type="protein sequence ID" value="TJZ61468.1"/>
    <property type="molecule type" value="Genomic_DNA"/>
</dbReference>
<reference evidence="1 2" key="1">
    <citation type="submission" date="2019-04" db="EMBL/GenBank/DDBJ databases">
        <title>Sphingobacterium olei sp. nov., isolated from oil-contaminated soil.</title>
        <authorList>
            <person name="Liu B."/>
        </authorList>
    </citation>
    <scope>NUCLEOTIDE SEQUENCE [LARGE SCALE GENOMIC DNA]</scope>
    <source>
        <strain evidence="1 2">HAL-9</strain>
    </source>
</reference>
<evidence type="ECO:0000313" key="1">
    <source>
        <dbReference type="EMBL" id="TJZ61468.1"/>
    </source>
</evidence>
<protein>
    <submittedName>
        <fullName evidence="1">Uncharacterized protein</fullName>
    </submittedName>
</protein>
<sequence length="36" mass="4409">MYPQKEYNQNTQHVEDAIQRQFNGNDIIQNATWWVK</sequence>
<gene>
    <name evidence="1" type="ORF">FAZ15_09760</name>
</gene>
<dbReference type="AlphaFoldDB" id="A0A4V6WHW4"/>